<keyword evidence="2" id="KW-1185">Reference proteome</keyword>
<name>A0A1J6ICK0_NICAT</name>
<organism evidence="1 2">
    <name type="scientific">Nicotiana attenuata</name>
    <name type="common">Coyote tobacco</name>
    <dbReference type="NCBI Taxonomy" id="49451"/>
    <lineage>
        <taxon>Eukaryota</taxon>
        <taxon>Viridiplantae</taxon>
        <taxon>Streptophyta</taxon>
        <taxon>Embryophyta</taxon>
        <taxon>Tracheophyta</taxon>
        <taxon>Spermatophyta</taxon>
        <taxon>Magnoliopsida</taxon>
        <taxon>eudicotyledons</taxon>
        <taxon>Gunneridae</taxon>
        <taxon>Pentapetalae</taxon>
        <taxon>asterids</taxon>
        <taxon>lamiids</taxon>
        <taxon>Solanales</taxon>
        <taxon>Solanaceae</taxon>
        <taxon>Nicotianoideae</taxon>
        <taxon>Nicotianeae</taxon>
        <taxon>Nicotiana</taxon>
    </lineage>
</organism>
<sequence length="142" mass="14563">MGVFVNIIDVGMPIGLGSSGSFPMGCGLGSVVVWGVSGPFPIWLVGSSESRCVSLVNKFVVTMELGCRDIPELTLGSVVASFVRVRDRTGCGEGGDPGRGRWGVVEDRDEAGFMWISGGLGGMGEDGDVVGDGDGDAGDIFS</sequence>
<dbReference type="EMBL" id="MJEQ01037188">
    <property type="protein sequence ID" value="OIT02654.1"/>
    <property type="molecule type" value="Genomic_DNA"/>
</dbReference>
<dbReference type="Proteomes" id="UP000187609">
    <property type="component" value="Unassembled WGS sequence"/>
</dbReference>
<dbReference type="Gramene" id="OIT02654">
    <property type="protein sequence ID" value="OIT02654"/>
    <property type="gene ID" value="A4A49_14431"/>
</dbReference>
<dbReference type="AlphaFoldDB" id="A0A1J6ICK0"/>
<gene>
    <name evidence="1" type="ORF">A4A49_14431</name>
</gene>
<comment type="caution">
    <text evidence="1">The sequence shown here is derived from an EMBL/GenBank/DDBJ whole genome shotgun (WGS) entry which is preliminary data.</text>
</comment>
<reference evidence="1" key="1">
    <citation type="submission" date="2016-11" db="EMBL/GenBank/DDBJ databases">
        <title>The genome of Nicotiana attenuata.</title>
        <authorList>
            <person name="Xu S."/>
            <person name="Brockmoeller T."/>
            <person name="Gaquerel E."/>
            <person name="Navarro A."/>
            <person name="Kuhl H."/>
            <person name="Gase K."/>
            <person name="Ling Z."/>
            <person name="Zhou W."/>
            <person name="Kreitzer C."/>
            <person name="Stanke M."/>
            <person name="Tang H."/>
            <person name="Lyons E."/>
            <person name="Pandey P."/>
            <person name="Pandey S.P."/>
            <person name="Timmermann B."/>
            <person name="Baldwin I.T."/>
        </authorList>
    </citation>
    <scope>NUCLEOTIDE SEQUENCE [LARGE SCALE GENOMIC DNA]</scope>
    <source>
        <strain evidence="1">UT</strain>
    </source>
</reference>
<proteinExistence type="predicted"/>
<evidence type="ECO:0000313" key="2">
    <source>
        <dbReference type="Proteomes" id="UP000187609"/>
    </source>
</evidence>
<accession>A0A1J6ICK0</accession>
<protein>
    <submittedName>
        <fullName evidence="1">Uncharacterized protein</fullName>
    </submittedName>
</protein>
<evidence type="ECO:0000313" key="1">
    <source>
        <dbReference type="EMBL" id="OIT02654.1"/>
    </source>
</evidence>